<evidence type="ECO:0000313" key="1">
    <source>
        <dbReference type="EMBL" id="RKK06658.1"/>
    </source>
</evidence>
<protein>
    <submittedName>
        <fullName evidence="1">Uncharacterized protein</fullName>
    </submittedName>
</protein>
<name>A0A3L6MS51_FUSOX</name>
<reference evidence="1 2" key="1">
    <citation type="journal article" date="2018" name="Sci. Rep.">
        <title>Characterisation of pathogen-specific regions and novel effector candidates in Fusarium oxysporum f. sp. cepae.</title>
        <authorList>
            <person name="Armitage A.D."/>
            <person name="Taylor A."/>
            <person name="Sobczyk M.K."/>
            <person name="Baxter L."/>
            <person name="Greenfield B.P."/>
            <person name="Bates H.J."/>
            <person name="Wilson F."/>
            <person name="Jackson A.C."/>
            <person name="Ott S."/>
            <person name="Harrison R.J."/>
            <person name="Clarkson J.P."/>
        </authorList>
    </citation>
    <scope>NUCLEOTIDE SEQUENCE [LARGE SCALE GENOMIC DNA]</scope>
    <source>
        <strain evidence="1 2">FoC_Fus2</strain>
    </source>
</reference>
<comment type="caution">
    <text evidence="1">The sequence shown here is derived from an EMBL/GenBank/DDBJ whole genome shotgun (WGS) entry which is preliminary data.</text>
</comment>
<evidence type="ECO:0000313" key="2">
    <source>
        <dbReference type="Proteomes" id="UP000270866"/>
    </source>
</evidence>
<organism evidence="1 2">
    <name type="scientific">Fusarium oxysporum f. sp. cepae</name>
    <dbReference type="NCBI Taxonomy" id="396571"/>
    <lineage>
        <taxon>Eukaryota</taxon>
        <taxon>Fungi</taxon>
        <taxon>Dikarya</taxon>
        <taxon>Ascomycota</taxon>
        <taxon>Pezizomycotina</taxon>
        <taxon>Sordariomycetes</taxon>
        <taxon>Hypocreomycetidae</taxon>
        <taxon>Hypocreales</taxon>
        <taxon>Nectriaceae</taxon>
        <taxon>Fusarium</taxon>
        <taxon>Fusarium oxysporum species complex</taxon>
    </lineage>
</organism>
<proteinExistence type="predicted"/>
<sequence length="33" mass="3989">MWIKERKATIFNMDDDEYEGCFREPVLMVPNPL</sequence>
<dbReference type="Proteomes" id="UP000270866">
    <property type="component" value="Unassembled WGS sequence"/>
</dbReference>
<gene>
    <name evidence="1" type="ORF">BFJ65_g18556</name>
</gene>
<accession>A0A3L6MS51</accession>
<dbReference type="EMBL" id="MRCU01000020">
    <property type="protein sequence ID" value="RKK06658.1"/>
    <property type="molecule type" value="Genomic_DNA"/>
</dbReference>
<dbReference type="AlphaFoldDB" id="A0A3L6MS51"/>